<dbReference type="Proteomes" id="UP001333110">
    <property type="component" value="Unassembled WGS sequence"/>
</dbReference>
<dbReference type="GO" id="GO:0031012">
    <property type="term" value="C:extracellular matrix"/>
    <property type="evidence" value="ECO:0007669"/>
    <property type="project" value="TreeGrafter"/>
</dbReference>
<dbReference type="SUPFAM" id="SSF56672">
    <property type="entry name" value="DNA/RNA polymerases"/>
    <property type="match status" value="1"/>
</dbReference>
<dbReference type="InterPro" id="IPR043502">
    <property type="entry name" value="DNA/RNA_pol_sf"/>
</dbReference>
<dbReference type="Pfam" id="PF00078">
    <property type="entry name" value="RVT_1"/>
    <property type="match status" value="1"/>
</dbReference>
<protein>
    <recommendedName>
        <fullName evidence="1">Reverse transcriptase domain-containing protein</fullName>
    </recommendedName>
</protein>
<keyword evidence="3" id="KW-1185">Reference proteome</keyword>
<name>A0AAN7NBC0_MYCAM</name>
<comment type="caution">
    <text evidence="2">The sequence shown here is derived from an EMBL/GenBank/DDBJ whole genome shotgun (WGS) entry which is preliminary data.</text>
</comment>
<organism evidence="2 3">
    <name type="scientific">Mycteria americana</name>
    <name type="common">Wood stork</name>
    <dbReference type="NCBI Taxonomy" id="33587"/>
    <lineage>
        <taxon>Eukaryota</taxon>
        <taxon>Metazoa</taxon>
        <taxon>Chordata</taxon>
        <taxon>Craniata</taxon>
        <taxon>Vertebrata</taxon>
        <taxon>Euteleostomi</taxon>
        <taxon>Archelosauria</taxon>
        <taxon>Archosauria</taxon>
        <taxon>Dinosauria</taxon>
        <taxon>Saurischia</taxon>
        <taxon>Theropoda</taxon>
        <taxon>Coelurosauria</taxon>
        <taxon>Aves</taxon>
        <taxon>Neognathae</taxon>
        <taxon>Neoaves</taxon>
        <taxon>Aequornithes</taxon>
        <taxon>Ciconiiformes</taxon>
        <taxon>Ciconiidae</taxon>
        <taxon>Mycteria</taxon>
    </lineage>
</organism>
<gene>
    <name evidence="2" type="ORF">QYF61_024278</name>
</gene>
<accession>A0AAN7NBC0</accession>
<sequence>MSFWLCLKAKKEAYRLWKGSQIAIKDYKNLARACRDAVRKAMAQLELKLARAVKNNKKGFFRYVSSKQKHKEDIGPLLNRAKKLVTNNADKAEVLSTFFASVFTGVAGPQITRSSSYDNACVNPPVVEEGLVCGLLQGLNPHKSTGLDGIHPRVLGEVADIVARPLSIISEKLWRSGDVPDDWKRANVMPIYKKGPKEDPGNYRPISLASVPGKVMERVLLETITNLMKQVIVKSQHGFTKGKSYQTNLITFNNKITSSVDMGRAVDVVYLDFSSVRHCFPQPSGQTGKIQTGWVVCEMGRKLANRPPSGGGDQRFLLRLAACHKWGPPGINTGPHTVQHCATNTKHSTMRAAMGKVNSIPARPNTNIFINDLDDGIESTLTKFADDTKLGGEVNTSEGRAILQRDLDRLEE</sequence>
<dbReference type="GO" id="GO:0061343">
    <property type="term" value="P:cell adhesion involved in heart morphogenesis"/>
    <property type="evidence" value="ECO:0007669"/>
    <property type="project" value="TreeGrafter"/>
</dbReference>
<evidence type="ECO:0000313" key="3">
    <source>
        <dbReference type="Proteomes" id="UP001333110"/>
    </source>
</evidence>
<feature type="domain" description="Reverse transcriptase" evidence="1">
    <location>
        <begin position="196"/>
        <end position="275"/>
    </location>
</feature>
<dbReference type="PANTHER" id="PTHR33395:SF22">
    <property type="entry name" value="REVERSE TRANSCRIPTASE DOMAIN-CONTAINING PROTEIN"/>
    <property type="match status" value="1"/>
</dbReference>
<proteinExistence type="predicted"/>
<evidence type="ECO:0000259" key="1">
    <source>
        <dbReference type="Pfam" id="PF00078"/>
    </source>
</evidence>
<evidence type="ECO:0000313" key="2">
    <source>
        <dbReference type="EMBL" id="KAK4807158.1"/>
    </source>
</evidence>
<dbReference type="InterPro" id="IPR000477">
    <property type="entry name" value="RT_dom"/>
</dbReference>
<dbReference type="PANTHER" id="PTHR33395">
    <property type="entry name" value="TRANSCRIPTASE, PUTATIVE-RELATED-RELATED"/>
    <property type="match status" value="1"/>
</dbReference>
<dbReference type="EMBL" id="JAUNZN010000032">
    <property type="protein sequence ID" value="KAK4807158.1"/>
    <property type="molecule type" value="Genomic_DNA"/>
</dbReference>
<dbReference type="AlphaFoldDB" id="A0AAN7NBC0"/>
<dbReference type="GO" id="GO:0007508">
    <property type="term" value="P:larval heart development"/>
    <property type="evidence" value="ECO:0007669"/>
    <property type="project" value="TreeGrafter"/>
</dbReference>
<reference evidence="2 3" key="1">
    <citation type="journal article" date="2023" name="J. Hered.">
        <title>Chromosome-level genome of the wood stork (Mycteria americana) provides insight into avian chromosome evolution.</title>
        <authorList>
            <person name="Flamio R. Jr."/>
            <person name="Ramstad K.M."/>
        </authorList>
    </citation>
    <scope>NUCLEOTIDE SEQUENCE [LARGE SCALE GENOMIC DNA]</scope>
    <source>
        <strain evidence="2">JAX WOST 10</strain>
    </source>
</reference>